<feature type="signal peptide" evidence="1">
    <location>
        <begin position="1"/>
        <end position="27"/>
    </location>
</feature>
<feature type="chain" id="PRO_5041910840" evidence="1">
    <location>
        <begin position="28"/>
        <end position="218"/>
    </location>
</feature>
<accession>A0AAE9AXJ2</accession>
<evidence type="ECO:0000256" key="1">
    <source>
        <dbReference type="SAM" id="SignalP"/>
    </source>
</evidence>
<dbReference type="RefSeq" id="WP_141585167.1">
    <property type="nucleotide sequence ID" value="NZ_SPAZ01000279.1"/>
</dbReference>
<dbReference type="EMBL" id="SPAZ01000279">
    <property type="protein sequence ID" value="TQE22700.1"/>
    <property type="molecule type" value="Genomic_DNA"/>
</dbReference>
<dbReference type="Proteomes" id="UP000318720">
    <property type="component" value="Unassembled WGS sequence"/>
</dbReference>
<dbReference type="AlphaFoldDB" id="A0AAE9AXJ2"/>
<evidence type="ECO:0000313" key="2">
    <source>
        <dbReference type="EMBL" id="TQE22700.1"/>
    </source>
</evidence>
<evidence type="ECO:0000313" key="3">
    <source>
        <dbReference type="Proteomes" id="UP000318720"/>
    </source>
</evidence>
<gene>
    <name evidence="2" type="ORF">Sipo8835_35480</name>
</gene>
<reference evidence="2 3" key="1">
    <citation type="submission" date="2019-03" db="EMBL/GenBank/DDBJ databases">
        <title>Comparative genomic analyses of the sweetpotato soil rot pathogen, Streptomyces ipomoeae.</title>
        <authorList>
            <person name="Ruschel Soares N."/>
            <person name="Badger J.H."/>
            <person name="Huguet-Tapia J.C."/>
            <person name="Clark C.A."/>
            <person name="Pettis G.S."/>
        </authorList>
    </citation>
    <scope>NUCLEOTIDE SEQUENCE [LARGE SCALE GENOMIC DNA]</scope>
    <source>
        <strain evidence="2 3">88-35</strain>
    </source>
</reference>
<proteinExistence type="predicted"/>
<name>A0AAE9AXJ2_9ACTN</name>
<keyword evidence="1" id="KW-0732">Signal</keyword>
<comment type="caution">
    <text evidence="2">The sequence shown here is derived from an EMBL/GenBank/DDBJ whole genome shotgun (WGS) entry which is preliminary data.</text>
</comment>
<sequence>MKAKTRLLAVVPLALTVVVGLNTEAGAVTKHWSSRPYGGGFSTWSAPLDRCVTVNISGTMEYRWWRKQPTTNRKDMWIDQVRLKKPQMEMIVKGNCRANGAPRKLTAAKMSQVIYDHGCKTSTAITVSYPFAVGVTPTKKCGRIKVAKRASSFSNDNSKYYQFNTGRPATFKPDGLDAAPYKGKKSICLRADVTATAVIRNYDDSFSKTMSICAKVFN</sequence>
<organism evidence="2 3">
    <name type="scientific">Streptomyces ipomoeae</name>
    <dbReference type="NCBI Taxonomy" id="103232"/>
    <lineage>
        <taxon>Bacteria</taxon>
        <taxon>Bacillati</taxon>
        <taxon>Actinomycetota</taxon>
        <taxon>Actinomycetes</taxon>
        <taxon>Kitasatosporales</taxon>
        <taxon>Streptomycetaceae</taxon>
        <taxon>Streptomyces</taxon>
    </lineage>
</organism>
<protein>
    <submittedName>
        <fullName evidence="2">Uncharacterized protein</fullName>
    </submittedName>
</protein>